<feature type="chain" id="PRO_5045839970" description="Collagen triple helix repeat-containing protein" evidence="2">
    <location>
        <begin position="29"/>
        <end position="215"/>
    </location>
</feature>
<evidence type="ECO:0008006" key="5">
    <source>
        <dbReference type="Google" id="ProtNLM"/>
    </source>
</evidence>
<accession>A0ABT4CI92</accession>
<protein>
    <recommendedName>
        <fullName evidence="5">Collagen triple helix repeat-containing protein</fullName>
    </recommendedName>
</protein>
<comment type="caution">
    <text evidence="3">The sequence shown here is derived from an EMBL/GenBank/DDBJ whole genome shotgun (WGS) entry which is preliminary data.</text>
</comment>
<dbReference type="PROSITE" id="PS51257">
    <property type="entry name" value="PROKAR_LIPOPROTEIN"/>
    <property type="match status" value="1"/>
</dbReference>
<feature type="signal peptide" evidence="2">
    <location>
        <begin position="1"/>
        <end position="28"/>
    </location>
</feature>
<feature type="compositionally biased region" description="Low complexity" evidence="1">
    <location>
        <begin position="64"/>
        <end position="84"/>
    </location>
</feature>
<proteinExistence type="predicted"/>
<keyword evidence="2" id="KW-0732">Signal</keyword>
<reference evidence="3" key="1">
    <citation type="submission" date="2022-08" db="EMBL/GenBank/DDBJ databases">
        <title>Genome sequencing of Nocardioides sp. STR2.</title>
        <authorList>
            <person name="So Y."/>
        </authorList>
    </citation>
    <scope>NUCLEOTIDE SEQUENCE</scope>
    <source>
        <strain evidence="3">STR2</strain>
    </source>
</reference>
<name>A0ABT4CI92_9ACTN</name>
<evidence type="ECO:0000256" key="1">
    <source>
        <dbReference type="SAM" id="MobiDB-lite"/>
    </source>
</evidence>
<dbReference type="EMBL" id="JAPPUX010000007">
    <property type="protein sequence ID" value="MCY4728691.1"/>
    <property type="molecule type" value="Genomic_DNA"/>
</dbReference>
<organism evidence="3 4">
    <name type="scientific">Nocardioides pini</name>
    <dbReference type="NCBI Taxonomy" id="2975053"/>
    <lineage>
        <taxon>Bacteria</taxon>
        <taxon>Bacillati</taxon>
        <taxon>Actinomycetota</taxon>
        <taxon>Actinomycetes</taxon>
        <taxon>Propionibacteriales</taxon>
        <taxon>Nocardioidaceae</taxon>
        <taxon>Nocardioides</taxon>
    </lineage>
</organism>
<evidence type="ECO:0000313" key="4">
    <source>
        <dbReference type="Proteomes" id="UP001074726"/>
    </source>
</evidence>
<evidence type="ECO:0000256" key="2">
    <source>
        <dbReference type="SAM" id="SignalP"/>
    </source>
</evidence>
<dbReference type="RefSeq" id="WP_268113746.1">
    <property type="nucleotide sequence ID" value="NZ_JAPPUX010000007.1"/>
</dbReference>
<dbReference type="Proteomes" id="UP001074726">
    <property type="component" value="Unassembled WGS sequence"/>
</dbReference>
<gene>
    <name evidence="3" type="ORF">NYO98_20595</name>
</gene>
<feature type="region of interest" description="Disordered" evidence="1">
    <location>
        <begin position="64"/>
        <end position="93"/>
    </location>
</feature>
<evidence type="ECO:0000313" key="3">
    <source>
        <dbReference type="EMBL" id="MCY4728691.1"/>
    </source>
</evidence>
<sequence>MRVFTSGRYAAVTSTLALVVACGGASYAAIVVTGAQIKDNTVSTQDIKDRTIKTKDISAGTKDALAGEVGPAGPAGATGAVGPSGPAGPAGPAGGSYPSKVYSVAAENFTWMVPGSLQQVASLPVPAGTYAAFAKATIGTNGSGGGHVQCELSGGGQVDRQLVTNDGPGYAYEVTYTQIVFTTDTATDVALSCFGTSANYVHMEKVTAISVASAG</sequence>
<keyword evidence="4" id="KW-1185">Reference proteome</keyword>